<name>A0ABU1TPE9_9FLAO</name>
<dbReference type="SUPFAM" id="SSF49464">
    <property type="entry name" value="Carboxypeptidase regulatory domain-like"/>
    <property type="match status" value="1"/>
</dbReference>
<keyword evidence="2" id="KW-1185">Reference proteome</keyword>
<reference evidence="1 2" key="1">
    <citation type="submission" date="2023-07" db="EMBL/GenBank/DDBJ databases">
        <title>Sorghum-associated microbial communities from plants grown in Nebraska, USA.</title>
        <authorList>
            <person name="Schachtman D."/>
        </authorList>
    </citation>
    <scope>NUCLEOTIDE SEQUENCE [LARGE SCALE GENOMIC DNA]</scope>
    <source>
        <strain evidence="1 2">3773</strain>
    </source>
</reference>
<comment type="caution">
    <text evidence="1">The sequence shown here is derived from an EMBL/GenBank/DDBJ whole genome shotgun (WGS) entry which is preliminary data.</text>
</comment>
<dbReference type="InterPro" id="IPR008969">
    <property type="entry name" value="CarboxyPept-like_regulatory"/>
</dbReference>
<evidence type="ECO:0000313" key="1">
    <source>
        <dbReference type="EMBL" id="MDR6967766.1"/>
    </source>
</evidence>
<sequence length="386" mass="44848">MNKITLLFFLLFSSIIWSQTVERELILKDADTNLPIVDATVYIVRTKQSLLSNSNGVVTFDLKGTTNITVTHTAYDKITLKSSILTEKQYTIYLKSNLNDLDEIVVSRKHPQKILKDLIKNSIAKLNVPARLKVYSREFFKLNGNYSYYTDGLMNFQIFSKANNFKSNILVEQNRSYGLVEQEITENLLGYNFNNIMENYYNFKYLEPLLESKALKEYDFAIKIYSANKDYYLLTASPTENAKGLLDDYTIIYDPNKKMIVEVSSFVSQATLSKIKEKNSRGAKNIYKSLFKTIYRIDGNHYYLLTSKEEIAFERIDKKKVTDVEVRNYFVTTQFSTKNFLFDESDVFKDKNLFNRKNTILTEYWNDSGLVPTDEEKSIIEAIGKL</sequence>
<dbReference type="Proteomes" id="UP001255185">
    <property type="component" value="Unassembled WGS sequence"/>
</dbReference>
<evidence type="ECO:0000313" key="2">
    <source>
        <dbReference type="Proteomes" id="UP001255185"/>
    </source>
</evidence>
<dbReference type="EMBL" id="JAVDVI010000006">
    <property type="protein sequence ID" value="MDR6967766.1"/>
    <property type="molecule type" value="Genomic_DNA"/>
</dbReference>
<accession>A0ABU1TPE9</accession>
<proteinExistence type="predicted"/>
<gene>
    <name evidence="1" type="ORF">J2X31_001778</name>
</gene>
<evidence type="ECO:0008006" key="3">
    <source>
        <dbReference type="Google" id="ProtNLM"/>
    </source>
</evidence>
<dbReference type="RefSeq" id="WP_310026050.1">
    <property type="nucleotide sequence ID" value="NZ_JAVDVI010000006.1"/>
</dbReference>
<organism evidence="1 2">
    <name type="scientific">Flavobacterium arsenatis</name>
    <dbReference type="NCBI Taxonomy" id="1484332"/>
    <lineage>
        <taxon>Bacteria</taxon>
        <taxon>Pseudomonadati</taxon>
        <taxon>Bacteroidota</taxon>
        <taxon>Flavobacteriia</taxon>
        <taxon>Flavobacteriales</taxon>
        <taxon>Flavobacteriaceae</taxon>
        <taxon>Flavobacterium</taxon>
    </lineage>
</organism>
<protein>
    <recommendedName>
        <fullName evidence="3">Carboxypeptidase-like regulatory domain-containing protein</fullName>
    </recommendedName>
</protein>